<feature type="binding site" evidence="13">
    <location>
        <position position="250"/>
    </location>
    <ligand>
        <name>sn-glycerol 3-phosphate</name>
        <dbReference type="ChEBI" id="CHEBI:57597"/>
    </ligand>
</feature>
<keyword evidence="13" id="KW-0963">Cytoplasm</keyword>
<feature type="binding site" evidence="13">
    <location>
        <position position="9"/>
    </location>
    <ligand>
        <name>NADPH</name>
        <dbReference type="ChEBI" id="CHEBI:57783"/>
    </ligand>
</feature>
<dbReference type="GO" id="GO:0005975">
    <property type="term" value="P:carbohydrate metabolic process"/>
    <property type="evidence" value="ECO:0007669"/>
    <property type="project" value="InterPro"/>
</dbReference>
<keyword evidence="3 13" id="KW-0521">NADP</keyword>
<dbReference type="PRINTS" id="PR00077">
    <property type="entry name" value="GPDHDRGNASE"/>
</dbReference>
<dbReference type="GO" id="GO:0141152">
    <property type="term" value="F:glycerol-3-phosphate dehydrogenase (NAD+) activity"/>
    <property type="evidence" value="ECO:0007669"/>
    <property type="project" value="RHEA"/>
</dbReference>
<comment type="function">
    <text evidence="13">Catalyzes the reduction of the glycolytic intermediate dihydroxyacetone phosphate (DHAP) to sn-glycerol 3-phosphate (G3P), the key precursor for phospholipid synthesis.</text>
</comment>
<reference evidence="20 21" key="1">
    <citation type="submission" date="2011-04" db="EMBL/GenBank/DDBJ databases">
        <title>The complete genome of Thermodesulfobium narugense DSM 14796.</title>
        <authorList>
            <consortium name="US DOE Joint Genome Institute (JGI-PGF)"/>
            <person name="Lucas S."/>
            <person name="Han J."/>
            <person name="Lapidus A."/>
            <person name="Bruce D."/>
            <person name="Goodwin L."/>
            <person name="Pitluck S."/>
            <person name="Peters L."/>
            <person name="Kyrpides N."/>
            <person name="Mavromatis K."/>
            <person name="Pagani I."/>
            <person name="Ivanova N."/>
            <person name="Ovchinnikova G."/>
            <person name="Zhang X."/>
            <person name="Saunders L."/>
            <person name="Detter J.C."/>
            <person name="Tapia R."/>
            <person name="Han C."/>
            <person name="Land M."/>
            <person name="Hauser L."/>
            <person name="Markowitz V."/>
            <person name="Cheng J.-F."/>
            <person name="Hugenholtz P."/>
            <person name="Woyke T."/>
            <person name="Wu D."/>
            <person name="Spring S."/>
            <person name="Schroeder M."/>
            <person name="Brambilla E."/>
            <person name="Klenk H.-P."/>
            <person name="Eisen J.A."/>
        </authorList>
    </citation>
    <scope>NUCLEOTIDE SEQUENCE [LARGE SCALE GENOMIC DNA]</scope>
    <source>
        <strain evidence="20 21">DSM 14796</strain>
    </source>
</reference>
<dbReference type="GO" id="GO:0051287">
    <property type="term" value="F:NAD binding"/>
    <property type="evidence" value="ECO:0007669"/>
    <property type="project" value="InterPro"/>
</dbReference>
<dbReference type="EC" id="1.1.1.94" evidence="10 13"/>
<comment type="subcellular location">
    <subcellularLocation>
        <location evidence="13">Cytoplasm</location>
    </subcellularLocation>
</comment>
<protein>
    <recommendedName>
        <fullName evidence="11 13">Glycerol-3-phosphate dehydrogenase [NAD(P)+]</fullName>
        <ecNumber evidence="10 13">1.1.1.94</ecNumber>
    </recommendedName>
    <alternativeName>
        <fullName evidence="13">NAD(P)(+)-dependent glycerol-3-phosphate dehydrogenase</fullName>
    </alternativeName>
    <alternativeName>
        <fullName evidence="12 13">NAD(P)H-dependent dihydroxyacetone-phosphate reductase</fullName>
    </alternativeName>
</protein>
<dbReference type="FunFam" id="1.10.1040.10:FF:000001">
    <property type="entry name" value="Glycerol-3-phosphate dehydrogenase [NAD(P)+]"/>
    <property type="match status" value="1"/>
</dbReference>
<evidence type="ECO:0000313" key="21">
    <source>
        <dbReference type="Proteomes" id="UP000011765"/>
    </source>
</evidence>
<feature type="active site" description="Proton acceptor" evidence="13 14">
    <location>
        <position position="185"/>
    </location>
</feature>
<dbReference type="EMBL" id="CP002690">
    <property type="protein sequence ID" value="AEE13777.1"/>
    <property type="molecule type" value="Genomic_DNA"/>
</dbReference>
<evidence type="ECO:0000259" key="19">
    <source>
        <dbReference type="Pfam" id="PF07479"/>
    </source>
</evidence>
<dbReference type="NCBIfam" id="NF000940">
    <property type="entry name" value="PRK00094.1-2"/>
    <property type="match status" value="1"/>
</dbReference>
<keyword evidence="13" id="KW-0547">Nucleotide-binding</keyword>
<keyword evidence="8 13" id="KW-1208">Phospholipid metabolism</keyword>
<dbReference type="SUPFAM" id="SSF51735">
    <property type="entry name" value="NAD(P)-binding Rossmann-fold domains"/>
    <property type="match status" value="1"/>
</dbReference>
<evidence type="ECO:0000256" key="10">
    <source>
        <dbReference type="ARBA" id="ARBA00066687"/>
    </source>
</evidence>
<comment type="pathway">
    <text evidence="13">Membrane lipid metabolism; glycerophospholipid metabolism.</text>
</comment>
<dbReference type="Pfam" id="PF07479">
    <property type="entry name" value="NAD_Gly3P_dh_C"/>
    <property type="match status" value="1"/>
</dbReference>
<dbReference type="Pfam" id="PF01210">
    <property type="entry name" value="NAD_Gly3P_dh_N"/>
    <property type="match status" value="1"/>
</dbReference>
<proteinExistence type="inferred from homology"/>
<evidence type="ECO:0000256" key="4">
    <source>
        <dbReference type="ARBA" id="ARBA00023002"/>
    </source>
</evidence>
<evidence type="ECO:0000256" key="2">
    <source>
        <dbReference type="ARBA" id="ARBA00022516"/>
    </source>
</evidence>
<dbReference type="Gene3D" id="1.10.1040.10">
    <property type="entry name" value="N-(1-d-carboxylethyl)-l-norvaline Dehydrogenase, domain 2"/>
    <property type="match status" value="1"/>
</dbReference>
<dbReference type="HAMAP" id="MF_00394">
    <property type="entry name" value="NAD_Glyc3P_dehydrog"/>
    <property type="match status" value="1"/>
</dbReference>
<feature type="domain" description="Glycerol-3-phosphate dehydrogenase NAD-dependent N-terminal" evidence="18">
    <location>
        <begin position="2"/>
        <end position="153"/>
    </location>
</feature>
<feature type="binding site" evidence="13">
    <location>
        <position position="248"/>
    </location>
    <ligand>
        <name>sn-glycerol 3-phosphate</name>
        <dbReference type="ChEBI" id="CHEBI:57597"/>
    </ligand>
</feature>
<sequence length="327" mass="36139">MIAVIGAGTWGTSFSTVIANRSDVLLFARDEEVVNNINSLHENVRYLKGIKLPLNVFATSDRRLLSDIDDVVFSVPVQSIRQVIEDFKPFFKESVRILNLGKGIEISTLKRVSEIFKELLPNSRYSVLSGPNFAREVALKEYCATVIASELEEESEYWQKLLIFPYFRVYTTDDVVGVEISGGLKNVIAIAAGVVKGLKYGDNSKAALITRGLAEITRFGLKLGARQETFFGLSGVGDLLLSCTSFQSRNFRAGALLAEGYSLEDIKKKLGSVIEGIYTSEAALKLSKKLGVDMPITQQVFAIVNKKASIRDAIDSLTSRKPLKEFY</sequence>
<keyword evidence="6 13" id="KW-0443">Lipid metabolism</keyword>
<dbReference type="PIRSF" id="PIRSF000114">
    <property type="entry name" value="Glycerol-3-P_dh"/>
    <property type="match status" value="1"/>
</dbReference>
<feature type="binding site" evidence="13">
    <location>
        <position position="275"/>
    </location>
    <ligand>
        <name>NADPH</name>
        <dbReference type="ChEBI" id="CHEBI:57783"/>
    </ligand>
</feature>
<evidence type="ECO:0000256" key="16">
    <source>
        <dbReference type="PIRSR" id="PIRSR000114-3"/>
    </source>
</evidence>
<gene>
    <name evidence="13" type="primary">gpsA</name>
    <name evidence="20" type="ORF">Thena_0126</name>
</gene>
<dbReference type="InterPro" id="IPR006168">
    <property type="entry name" value="G3P_DH_NAD-dep"/>
</dbReference>
<evidence type="ECO:0000256" key="5">
    <source>
        <dbReference type="ARBA" id="ARBA00023027"/>
    </source>
</evidence>
<dbReference type="FunFam" id="3.40.50.720:FF:000019">
    <property type="entry name" value="Glycerol-3-phosphate dehydrogenase [NAD(P)+]"/>
    <property type="match status" value="1"/>
</dbReference>
<dbReference type="SUPFAM" id="SSF48179">
    <property type="entry name" value="6-phosphogluconate dehydrogenase C-terminal domain-like"/>
    <property type="match status" value="1"/>
</dbReference>
<dbReference type="PANTHER" id="PTHR11728:SF1">
    <property type="entry name" value="GLYCEROL-3-PHOSPHATE DEHYDROGENASE [NAD(+)] 2, CHLOROPLASTIC"/>
    <property type="match status" value="1"/>
</dbReference>
<feature type="binding site" evidence="16">
    <location>
        <begin position="6"/>
        <end position="11"/>
    </location>
    <ligand>
        <name>NAD(+)</name>
        <dbReference type="ChEBI" id="CHEBI:57540"/>
    </ligand>
</feature>
<dbReference type="HOGENOM" id="CLU_033449_0_2_9"/>
<keyword evidence="5 13" id="KW-0520">NAD</keyword>
<name>M1E479_9BACT</name>
<feature type="binding site" evidence="13">
    <location>
        <position position="238"/>
    </location>
    <ligand>
        <name>sn-glycerol 3-phosphate</name>
        <dbReference type="ChEBI" id="CHEBI:57597"/>
    </ligand>
</feature>
<feature type="binding site" evidence="13">
    <location>
        <position position="102"/>
    </location>
    <ligand>
        <name>sn-glycerol 3-phosphate</name>
        <dbReference type="ChEBI" id="CHEBI:57597"/>
    </ligand>
</feature>
<feature type="binding site" evidence="13">
    <location>
        <position position="273"/>
    </location>
    <ligand>
        <name>NADPH</name>
        <dbReference type="ChEBI" id="CHEBI:57783"/>
    </ligand>
</feature>
<dbReference type="eggNOG" id="COG0240">
    <property type="taxonomic scope" value="Bacteria"/>
</dbReference>
<evidence type="ECO:0000256" key="12">
    <source>
        <dbReference type="ARBA" id="ARBA00080511"/>
    </source>
</evidence>
<dbReference type="InterPro" id="IPR036291">
    <property type="entry name" value="NAD(P)-bd_dom_sf"/>
</dbReference>
<accession>M1E479</accession>
<dbReference type="PANTHER" id="PTHR11728">
    <property type="entry name" value="GLYCEROL-3-PHOSPHATE DEHYDROGENASE"/>
    <property type="match status" value="1"/>
</dbReference>
<evidence type="ECO:0000256" key="13">
    <source>
        <dbReference type="HAMAP-Rule" id="MF_00394"/>
    </source>
</evidence>
<feature type="binding site" evidence="13">
    <location>
        <position position="249"/>
    </location>
    <ligand>
        <name>NADPH</name>
        <dbReference type="ChEBI" id="CHEBI:57783"/>
    </ligand>
</feature>
<dbReference type="GO" id="GO:0046167">
    <property type="term" value="P:glycerol-3-phosphate biosynthetic process"/>
    <property type="evidence" value="ECO:0007669"/>
    <property type="project" value="UniProtKB-UniRule"/>
</dbReference>
<feature type="binding site" evidence="13">
    <location>
        <position position="249"/>
    </location>
    <ligand>
        <name>sn-glycerol 3-phosphate</name>
        <dbReference type="ChEBI" id="CHEBI:57597"/>
    </ligand>
</feature>
<comment type="catalytic activity">
    <reaction evidence="9">
        <text>sn-glycerol 3-phosphate + NADP(+) = dihydroxyacetone phosphate + NADPH + H(+)</text>
        <dbReference type="Rhea" id="RHEA:11096"/>
        <dbReference type="ChEBI" id="CHEBI:15378"/>
        <dbReference type="ChEBI" id="CHEBI:57597"/>
        <dbReference type="ChEBI" id="CHEBI:57642"/>
        <dbReference type="ChEBI" id="CHEBI:57783"/>
        <dbReference type="ChEBI" id="CHEBI:58349"/>
        <dbReference type="EC" id="1.1.1.94"/>
    </reaction>
    <physiologicalReaction direction="right-to-left" evidence="9">
        <dbReference type="Rhea" id="RHEA:11098"/>
    </physiologicalReaction>
</comment>
<evidence type="ECO:0000256" key="9">
    <source>
        <dbReference type="ARBA" id="ARBA00052716"/>
    </source>
</evidence>
<dbReference type="GO" id="GO:0006650">
    <property type="term" value="P:glycerophospholipid metabolic process"/>
    <property type="evidence" value="ECO:0007669"/>
    <property type="project" value="UniProtKB-UniRule"/>
</dbReference>
<keyword evidence="2 13" id="KW-0444">Lipid biosynthesis</keyword>
<feature type="binding site" evidence="15">
    <location>
        <position position="102"/>
    </location>
    <ligand>
        <name>substrate</name>
    </ligand>
</feature>
<evidence type="ECO:0000256" key="15">
    <source>
        <dbReference type="PIRSR" id="PIRSR000114-2"/>
    </source>
</evidence>
<dbReference type="InterPro" id="IPR008927">
    <property type="entry name" value="6-PGluconate_DH-like_C_sf"/>
</dbReference>
<dbReference type="AlphaFoldDB" id="M1E479"/>
<feature type="binding site" evidence="13">
    <location>
        <position position="29"/>
    </location>
    <ligand>
        <name>NADPH</name>
        <dbReference type="ChEBI" id="CHEBI:57783"/>
    </ligand>
</feature>
<dbReference type="STRING" id="747365.Thena_0126"/>
<comment type="caution">
    <text evidence="13">Lacks conserved residue(s) required for the propagation of feature annotation.</text>
</comment>
<evidence type="ECO:0000256" key="11">
    <source>
        <dbReference type="ARBA" id="ARBA00069372"/>
    </source>
</evidence>
<dbReference type="KEGG" id="tnr:Thena_0126"/>
<feature type="binding site" evidence="16">
    <location>
        <position position="249"/>
    </location>
    <ligand>
        <name>NAD(+)</name>
        <dbReference type="ChEBI" id="CHEBI:57540"/>
    </ligand>
</feature>
<evidence type="ECO:0000256" key="7">
    <source>
        <dbReference type="ARBA" id="ARBA00023209"/>
    </source>
</evidence>
<dbReference type="InterPro" id="IPR006109">
    <property type="entry name" value="G3P_DH_NAD-dep_C"/>
</dbReference>
<feature type="binding site" evidence="16">
    <location>
        <position position="134"/>
    </location>
    <ligand>
        <name>NAD(+)</name>
        <dbReference type="ChEBI" id="CHEBI:57540"/>
    </ligand>
</feature>
<evidence type="ECO:0000256" key="1">
    <source>
        <dbReference type="ARBA" id="ARBA00011009"/>
    </source>
</evidence>
<organism evidence="20 21">
    <name type="scientific">Thermodesulfobium narugense DSM 14796</name>
    <dbReference type="NCBI Taxonomy" id="747365"/>
    <lineage>
        <taxon>Bacteria</taxon>
        <taxon>Pseudomonadati</taxon>
        <taxon>Thermodesulfobiota</taxon>
        <taxon>Thermodesulfobiia</taxon>
        <taxon>Thermodesulfobiales</taxon>
        <taxon>Thermodesulfobiaceae</taxon>
        <taxon>Thermodesulfobium</taxon>
    </lineage>
</organism>
<dbReference type="GO" id="GO:0141153">
    <property type="term" value="F:glycerol-3-phosphate dehydrogenase (NADP+) activity"/>
    <property type="evidence" value="ECO:0007669"/>
    <property type="project" value="RHEA"/>
</dbReference>
<dbReference type="UniPathway" id="UPA00940"/>
<dbReference type="GO" id="GO:0046168">
    <property type="term" value="P:glycerol-3-phosphate catabolic process"/>
    <property type="evidence" value="ECO:0007669"/>
    <property type="project" value="InterPro"/>
</dbReference>
<evidence type="ECO:0000256" key="14">
    <source>
        <dbReference type="PIRSR" id="PIRSR000114-1"/>
    </source>
</evidence>
<comment type="catalytic activity">
    <reaction evidence="13">
        <text>sn-glycerol 3-phosphate + NAD(+) = dihydroxyacetone phosphate + NADH + H(+)</text>
        <dbReference type="Rhea" id="RHEA:11092"/>
        <dbReference type="ChEBI" id="CHEBI:15378"/>
        <dbReference type="ChEBI" id="CHEBI:57540"/>
        <dbReference type="ChEBI" id="CHEBI:57597"/>
        <dbReference type="ChEBI" id="CHEBI:57642"/>
        <dbReference type="ChEBI" id="CHEBI:57945"/>
        <dbReference type="EC" id="1.1.1.94"/>
    </reaction>
</comment>
<feature type="domain" description="Glycerol-3-phosphate dehydrogenase NAD-dependent C-terminal" evidence="19">
    <location>
        <begin position="174"/>
        <end position="314"/>
    </location>
</feature>
<feature type="binding site" evidence="13">
    <location>
        <position position="185"/>
    </location>
    <ligand>
        <name>sn-glycerol 3-phosphate</name>
        <dbReference type="ChEBI" id="CHEBI:57597"/>
    </ligand>
</feature>
<keyword evidence="4 13" id="KW-0560">Oxidoreductase</keyword>
<keyword evidence="21" id="KW-1185">Reference proteome</keyword>
<comment type="similarity">
    <text evidence="1 13 17">Belongs to the NAD-dependent glycerol-3-phosphate dehydrogenase family.</text>
</comment>
<dbReference type="Proteomes" id="UP000011765">
    <property type="component" value="Chromosome"/>
</dbReference>
<feature type="binding site" evidence="13">
    <location>
        <position position="10"/>
    </location>
    <ligand>
        <name>NADPH</name>
        <dbReference type="ChEBI" id="CHEBI:57783"/>
    </ligand>
</feature>
<dbReference type="GO" id="GO:0008654">
    <property type="term" value="P:phospholipid biosynthetic process"/>
    <property type="evidence" value="ECO:0007669"/>
    <property type="project" value="UniProtKB-KW"/>
</dbReference>
<evidence type="ECO:0000259" key="18">
    <source>
        <dbReference type="Pfam" id="PF01210"/>
    </source>
</evidence>
<evidence type="ECO:0000313" key="20">
    <source>
        <dbReference type="EMBL" id="AEE13777.1"/>
    </source>
</evidence>
<evidence type="ECO:0000256" key="17">
    <source>
        <dbReference type="RuleBase" id="RU000437"/>
    </source>
</evidence>
<keyword evidence="7 13" id="KW-0594">Phospholipid biosynthesis</keyword>
<feature type="binding site" evidence="13">
    <location>
        <position position="134"/>
    </location>
    <ligand>
        <name>NADPH</name>
        <dbReference type="ChEBI" id="CHEBI:57783"/>
    </ligand>
</feature>
<feature type="binding site" evidence="15">
    <location>
        <begin position="249"/>
        <end position="250"/>
    </location>
    <ligand>
        <name>substrate</name>
    </ligand>
</feature>
<feature type="binding site" evidence="13">
    <location>
        <position position="130"/>
    </location>
    <ligand>
        <name>sn-glycerol 3-phosphate</name>
        <dbReference type="ChEBI" id="CHEBI:57597"/>
    </ligand>
</feature>
<dbReference type="NCBIfam" id="NF000942">
    <property type="entry name" value="PRK00094.1-4"/>
    <property type="match status" value="1"/>
</dbReference>
<dbReference type="RefSeq" id="WP_013755507.1">
    <property type="nucleotide sequence ID" value="NC_015499.1"/>
</dbReference>
<evidence type="ECO:0000256" key="8">
    <source>
        <dbReference type="ARBA" id="ARBA00023264"/>
    </source>
</evidence>
<dbReference type="Gene3D" id="3.40.50.720">
    <property type="entry name" value="NAD(P)-binding Rossmann-like Domain"/>
    <property type="match status" value="1"/>
</dbReference>
<feature type="binding site" evidence="13">
    <location>
        <position position="46"/>
    </location>
    <ligand>
        <name>NADPH</name>
        <dbReference type="ChEBI" id="CHEBI:57783"/>
    </ligand>
</feature>
<dbReference type="InterPro" id="IPR013328">
    <property type="entry name" value="6PGD_dom2"/>
</dbReference>
<evidence type="ECO:0000256" key="3">
    <source>
        <dbReference type="ARBA" id="ARBA00022857"/>
    </source>
</evidence>
<dbReference type="OrthoDB" id="9812273at2"/>
<dbReference type="InterPro" id="IPR011128">
    <property type="entry name" value="G3P_DH_NAD-dep_N"/>
</dbReference>
<evidence type="ECO:0000256" key="6">
    <source>
        <dbReference type="ARBA" id="ARBA00023098"/>
    </source>
</evidence>
<dbReference type="GO" id="GO:0005829">
    <property type="term" value="C:cytosol"/>
    <property type="evidence" value="ECO:0007669"/>
    <property type="project" value="TreeGrafter"/>
</dbReference>
<feature type="binding site" evidence="13">
    <location>
        <position position="102"/>
    </location>
    <ligand>
        <name>NADPH</name>
        <dbReference type="ChEBI" id="CHEBI:57783"/>
    </ligand>
</feature>